<evidence type="ECO:0000256" key="7">
    <source>
        <dbReference type="ARBA" id="ARBA00022840"/>
    </source>
</evidence>
<dbReference type="AlphaFoldDB" id="A0A4R4ZQ30"/>
<keyword evidence="7" id="KW-0067">ATP-binding</keyword>
<feature type="domain" description="Signal transduction histidine kinase subgroup 3 dimerisation and phosphoacceptor" evidence="11">
    <location>
        <begin position="189"/>
        <end position="255"/>
    </location>
</feature>
<evidence type="ECO:0000256" key="8">
    <source>
        <dbReference type="ARBA" id="ARBA00023012"/>
    </source>
</evidence>
<dbReference type="GO" id="GO:0005524">
    <property type="term" value="F:ATP binding"/>
    <property type="evidence" value="ECO:0007669"/>
    <property type="project" value="UniProtKB-KW"/>
</dbReference>
<dbReference type="InterPro" id="IPR050482">
    <property type="entry name" value="Sensor_HK_TwoCompSys"/>
</dbReference>
<evidence type="ECO:0000259" key="11">
    <source>
        <dbReference type="Pfam" id="PF07730"/>
    </source>
</evidence>
<keyword evidence="5" id="KW-0547">Nucleotide-binding</keyword>
<evidence type="ECO:0000259" key="10">
    <source>
        <dbReference type="Pfam" id="PF02518"/>
    </source>
</evidence>
<keyword evidence="9" id="KW-0812">Transmembrane</keyword>
<keyword evidence="9" id="KW-1133">Transmembrane helix</keyword>
<evidence type="ECO:0000256" key="4">
    <source>
        <dbReference type="ARBA" id="ARBA00022679"/>
    </source>
</evidence>
<feature type="transmembrane region" description="Helical" evidence="9">
    <location>
        <begin position="111"/>
        <end position="131"/>
    </location>
</feature>
<comment type="caution">
    <text evidence="12">The sequence shown here is derived from an EMBL/GenBank/DDBJ whole genome shotgun (WGS) entry which is preliminary data.</text>
</comment>
<dbReference type="PANTHER" id="PTHR24421">
    <property type="entry name" value="NITRATE/NITRITE SENSOR PROTEIN NARX-RELATED"/>
    <property type="match status" value="1"/>
</dbReference>
<evidence type="ECO:0000256" key="1">
    <source>
        <dbReference type="ARBA" id="ARBA00000085"/>
    </source>
</evidence>
<keyword evidence="13" id="KW-1185">Reference proteome</keyword>
<evidence type="ECO:0000256" key="3">
    <source>
        <dbReference type="ARBA" id="ARBA00022553"/>
    </source>
</evidence>
<feature type="transmembrane region" description="Helical" evidence="9">
    <location>
        <begin position="12"/>
        <end position="32"/>
    </location>
</feature>
<evidence type="ECO:0000256" key="6">
    <source>
        <dbReference type="ARBA" id="ARBA00022777"/>
    </source>
</evidence>
<dbReference type="EC" id="2.7.13.3" evidence="2"/>
<organism evidence="12 13">
    <name type="scientific">Kribbella antibiotica</name>
    <dbReference type="NCBI Taxonomy" id="190195"/>
    <lineage>
        <taxon>Bacteria</taxon>
        <taxon>Bacillati</taxon>
        <taxon>Actinomycetota</taxon>
        <taxon>Actinomycetes</taxon>
        <taxon>Propionibacteriales</taxon>
        <taxon>Kribbellaceae</taxon>
        <taxon>Kribbella</taxon>
    </lineage>
</organism>
<feature type="transmembrane region" description="Helical" evidence="9">
    <location>
        <begin position="44"/>
        <end position="62"/>
    </location>
</feature>
<dbReference type="InterPro" id="IPR011712">
    <property type="entry name" value="Sig_transdc_His_kin_sub3_dim/P"/>
</dbReference>
<dbReference type="GO" id="GO:0046983">
    <property type="term" value="F:protein dimerization activity"/>
    <property type="evidence" value="ECO:0007669"/>
    <property type="project" value="InterPro"/>
</dbReference>
<dbReference type="SUPFAM" id="SSF55874">
    <property type="entry name" value="ATPase domain of HSP90 chaperone/DNA topoisomerase II/histidine kinase"/>
    <property type="match status" value="1"/>
</dbReference>
<dbReference type="GO" id="GO:0000155">
    <property type="term" value="F:phosphorelay sensor kinase activity"/>
    <property type="evidence" value="ECO:0007669"/>
    <property type="project" value="InterPro"/>
</dbReference>
<dbReference type="Pfam" id="PF02518">
    <property type="entry name" value="HATPase_c"/>
    <property type="match status" value="1"/>
</dbReference>
<dbReference type="OrthoDB" id="227596at2"/>
<keyword evidence="9" id="KW-0472">Membrane</keyword>
<dbReference type="RefSeq" id="WP_132167473.1">
    <property type="nucleotide sequence ID" value="NZ_SMKX01000029.1"/>
</dbReference>
<dbReference type="CDD" id="cd16917">
    <property type="entry name" value="HATPase_UhpB-NarQ-NarX-like"/>
    <property type="match status" value="1"/>
</dbReference>
<dbReference type="InterPro" id="IPR036890">
    <property type="entry name" value="HATPase_C_sf"/>
</dbReference>
<evidence type="ECO:0000313" key="13">
    <source>
        <dbReference type="Proteomes" id="UP000295124"/>
    </source>
</evidence>
<name>A0A4R4ZQ30_9ACTN</name>
<feature type="domain" description="Histidine kinase/HSP90-like ATPase" evidence="10">
    <location>
        <begin position="302"/>
        <end position="387"/>
    </location>
</feature>
<keyword evidence="8" id="KW-0902">Two-component regulatory system</keyword>
<keyword evidence="4" id="KW-0808">Transferase</keyword>
<sequence>MERSGIGRWFAQHQMIVDVVLGLFVGTAAIMAELHGMHGKSDGVIGFSDVAAVVIAFAALLVRHRWPRHTLVAVAVAESVLLATTGTTQPALFVATVLVTLTMATHTERRAAILLAAPVAIGLYFVIAFSTTGSAWSPPSVGLLAWMGMATAAGDAISSRRAYVLAVEERARRAEQTREEEAARRVVQERVRIARELHDVVAHHIAVINVQAGAASHVLHRNPQQADQALGHIRAACETVLTELASIVGVLRASDESDSAAEPVRGLARLTDMLDALAAAGLTVERTQVGEARELPAVADLAAYRILQEALTNAHKYGTGTARVTITYSPDTIALDVVNPVTTESVPPRSGYGILGMKERATSAGGTIDVQRRPDGRFTVHAELPAPTLKATV</sequence>
<evidence type="ECO:0000256" key="9">
    <source>
        <dbReference type="SAM" id="Phobius"/>
    </source>
</evidence>
<comment type="catalytic activity">
    <reaction evidence="1">
        <text>ATP + protein L-histidine = ADP + protein N-phospho-L-histidine.</text>
        <dbReference type="EC" id="2.7.13.3"/>
    </reaction>
</comment>
<dbReference type="Gene3D" id="1.20.5.1930">
    <property type="match status" value="1"/>
</dbReference>
<reference evidence="12 13" key="1">
    <citation type="submission" date="2019-03" db="EMBL/GenBank/DDBJ databases">
        <title>Draft genome sequences of novel Actinobacteria.</title>
        <authorList>
            <person name="Sahin N."/>
            <person name="Ay H."/>
            <person name="Saygin H."/>
        </authorList>
    </citation>
    <scope>NUCLEOTIDE SEQUENCE [LARGE SCALE GENOMIC DNA]</scope>
    <source>
        <strain evidence="12 13">JCM 13523</strain>
    </source>
</reference>
<feature type="transmembrane region" description="Helical" evidence="9">
    <location>
        <begin position="82"/>
        <end position="104"/>
    </location>
</feature>
<dbReference type="InterPro" id="IPR003594">
    <property type="entry name" value="HATPase_dom"/>
</dbReference>
<dbReference type="EMBL" id="SMKX01000029">
    <property type="protein sequence ID" value="TDD59969.1"/>
    <property type="molecule type" value="Genomic_DNA"/>
</dbReference>
<keyword evidence="3" id="KW-0597">Phosphoprotein</keyword>
<dbReference type="PANTHER" id="PTHR24421:SF10">
    <property type="entry name" value="NITRATE_NITRITE SENSOR PROTEIN NARQ"/>
    <property type="match status" value="1"/>
</dbReference>
<accession>A0A4R4ZQ30</accession>
<gene>
    <name evidence="12" type="ORF">E1263_12780</name>
</gene>
<dbReference type="Gene3D" id="3.30.565.10">
    <property type="entry name" value="Histidine kinase-like ATPase, C-terminal domain"/>
    <property type="match status" value="1"/>
</dbReference>
<proteinExistence type="predicted"/>
<keyword evidence="6 12" id="KW-0418">Kinase</keyword>
<dbReference type="GO" id="GO:0016020">
    <property type="term" value="C:membrane"/>
    <property type="evidence" value="ECO:0007669"/>
    <property type="project" value="InterPro"/>
</dbReference>
<evidence type="ECO:0000256" key="2">
    <source>
        <dbReference type="ARBA" id="ARBA00012438"/>
    </source>
</evidence>
<evidence type="ECO:0000256" key="5">
    <source>
        <dbReference type="ARBA" id="ARBA00022741"/>
    </source>
</evidence>
<evidence type="ECO:0000313" key="12">
    <source>
        <dbReference type="EMBL" id="TDD59969.1"/>
    </source>
</evidence>
<protein>
    <recommendedName>
        <fullName evidence="2">histidine kinase</fullName>
        <ecNumber evidence="2">2.7.13.3</ecNumber>
    </recommendedName>
</protein>
<dbReference type="Proteomes" id="UP000295124">
    <property type="component" value="Unassembled WGS sequence"/>
</dbReference>
<dbReference type="Pfam" id="PF07730">
    <property type="entry name" value="HisKA_3"/>
    <property type="match status" value="1"/>
</dbReference>